<dbReference type="SUPFAM" id="SSF52499">
    <property type="entry name" value="Isochorismatase-like hydrolases"/>
    <property type="match status" value="1"/>
</dbReference>
<feature type="region of interest" description="Disordered" evidence="2">
    <location>
        <begin position="11"/>
        <end position="33"/>
    </location>
</feature>
<dbReference type="Pfam" id="PF00857">
    <property type="entry name" value="Isochorismatase"/>
    <property type="match status" value="1"/>
</dbReference>
<organism evidence="4 5">
    <name type="scientific">Phenylobacterium soli</name>
    <dbReference type="NCBI Taxonomy" id="2170551"/>
    <lineage>
        <taxon>Bacteria</taxon>
        <taxon>Pseudomonadati</taxon>
        <taxon>Pseudomonadota</taxon>
        <taxon>Alphaproteobacteria</taxon>
        <taxon>Caulobacterales</taxon>
        <taxon>Caulobacteraceae</taxon>
        <taxon>Phenylobacterium</taxon>
    </lineage>
</organism>
<reference evidence="5" key="1">
    <citation type="submission" date="2018-05" db="EMBL/GenBank/DDBJ databases">
        <authorList>
            <person name="Li X."/>
        </authorList>
    </citation>
    <scope>NUCLEOTIDE SEQUENCE [LARGE SCALE GENOMIC DNA]</scope>
    <source>
        <strain evidence="5">LX32</strain>
    </source>
</reference>
<name>A0A328AS82_9CAUL</name>
<dbReference type="PANTHER" id="PTHR43540:SF15">
    <property type="entry name" value="BLR5631 PROTEIN"/>
    <property type="match status" value="1"/>
</dbReference>
<dbReference type="EMBL" id="QFYQ01000001">
    <property type="protein sequence ID" value="RAK56384.1"/>
    <property type="molecule type" value="Genomic_DNA"/>
</dbReference>
<sequence>MLLAAGPAALAQPAPAPAPKFSSGPSSGPITLRDLRGASARPVIDPASAALVIIDAQQEYVRGPLALEGMPQALAEIRRLRAWAAAHHVPVIHVQQVSPPGSAVFAAGSPGDEILPEAAPAPGEPVVTKLYPNAFNKTDLQPLLQRLGRRQLILTGFMAHMCLDSTSRAAFDLDYQVFVVASATAERAIPGPDGSVLSAADLRRATLTALNDRFAWVLPSAAALEAGE</sequence>
<comment type="caution">
    <text evidence="4">The sequence shown here is derived from an EMBL/GenBank/DDBJ whole genome shotgun (WGS) entry which is preliminary data.</text>
</comment>
<feature type="domain" description="Isochorismatase-like" evidence="3">
    <location>
        <begin position="49"/>
        <end position="220"/>
    </location>
</feature>
<dbReference type="InterPro" id="IPR036380">
    <property type="entry name" value="Isochorismatase-like_sf"/>
</dbReference>
<dbReference type="OrthoDB" id="9807387at2"/>
<evidence type="ECO:0000256" key="2">
    <source>
        <dbReference type="SAM" id="MobiDB-lite"/>
    </source>
</evidence>
<dbReference type="Gene3D" id="3.40.50.850">
    <property type="entry name" value="Isochorismatase-like"/>
    <property type="match status" value="1"/>
</dbReference>
<keyword evidence="5" id="KW-1185">Reference proteome</keyword>
<dbReference type="GO" id="GO:0016787">
    <property type="term" value="F:hydrolase activity"/>
    <property type="evidence" value="ECO:0007669"/>
    <property type="project" value="UniProtKB-KW"/>
</dbReference>
<dbReference type="InterPro" id="IPR000868">
    <property type="entry name" value="Isochorismatase-like_dom"/>
</dbReference>
<evidence type="ECO:0000313" key="4">
    <source>
        <dbReference type="EMBL" id="RAK56384.1"/>
    </source>
</evidence>
<evidence type="ECO:0000259" key="3">
    <source>
        <dbReference type="Pfam" id="PF00857"/>
    </source>
</evidence>
<dbReference type="PANTHER" id="PTHR43540">
    <property type="entry name" value="PEROXYUREIDOACRYLATE/UREIDOACRYLATE AMIDOHYDROLASE-RELATED"/>
    <property type="match status" value="1"/>
</dbReference>
<gene>
    <name evidence="4" type="ORF">DJ017_15245</name>
</gene>
<feature type="compositionally biased region" description="Low complexity" evidence="2">
    <location>
        <begin position="11"/>
        <end position="29"/>
    </location>
</feature>
<dbReference type="InterPro" id="IPR050272">
    <property type="entry name" value="Isochorismatase-like_hydrls"/>
</dbReference>
<protein>
    <submittedName>
        <fullName evidence="4">Cysteine hydrolase</fullName>
    </submittedName>
</protein>
<keyword evidence="1 4" id="KW-0378">Hydrolase</keyword>
<dbReference type="CDD" id="cd01014">
    <property type="entry name" value="nicotinamidase_related"/>
    <property type="match status" value="1"/>
</dbReference>
<accession>A0A328AS82</accession>
<dbReference type="Proteomes" id="UP000249254">
    <property type="component" value="Unassembled WGS sequence"/>
</dbReference>
<proteinExistence type="predicted"/>
<dbReference type="AlphaFoldDB" id="A0A328AS82"/>
<evidence type="ECO:0000256" key="1">
    <source>
        <dbReference type="ARBA" id="ARBA00022801"/>
    </source>
</evidence>
<evidence type="ECO:0000313" key="5">
    <source>
        <dbReference type="Proteomes" id="UP000249254"/>
    </source>
</evidence>